<dbReference type="Gene3D" id="3.90.1150.10">
    <property type="entry name" value="Aspartate Aminotransferase, domain 1"/>
    <property type="match status" value="1"/>
</dbReference>
<dbReference type="Gene3D" id="3.40.640.10">
    <property type="entry name" value="Type I PLP-dependent aspartate aminotransferase-like (Major domain)"/>
    <property type="match status" value="1"/>
</dbReference>
<dbReference type="GO" id="GO:0030170">
    <property type="term" value="F:pyridoxal phosphate binding"/>
    <property type="evidence" value="ECO:0007669"/>
    <property type="project" value="InterPro"/>
</dbReference>
<dbReference type="Proteomes" id="UP000503462">
    <property type="component" value="Chromosome 4"/>
</dbReference>
<dbReference type="GO" id="GO:0019752">
    <property type="term" value="P:carboxylic acid metabolic process"/>
    <property type="evidence" value="ECO:0007669"/>
    <property type="project" value="InterPro"/>
</dbReference>
<dbReference type="GO" id="GO:0016831">
    <property type="term" value="F:carboxy-lyase activity"/>
    <property type="evidence" value="ECO:0007669"/>
    <property type="project" value="TreeGrafter"/>
</dbReference>
<reference evidence="7 8" key="1">
    <citation type="journal article" date="2016" name="Sci. Rep.">
        <title>Peltaster fructicola genome reveals evolution from an invasive phytopathogen to an ectophytic parasite.</title>
        <authorList>
            <person name="Xu C."/>
            <person name="Chen H."/>
            <person name="Gleason M.L."/>
            <person name="Xu J.R."/>
            <person name="Liu H."/>
            <person name="Zhang R."/>
            <person name="Sun G."/>
        </authorList>
    </citation>
    <scope>NUCLEOTIDE SEQUENCE [LARGE SCALE GENOMIC DNA]</scope>
    <source>
        <strain evidence="7 8">LNHT1506</strain>
    </source>
</reference>
<dbReference type="EMBL" id="CP051142">
    <property type="protein sequence ID" value="QIX00136.1"/>
    <property type="molecule type" value="Genomic_DNA"/>
</dbReference>
<dbReference type="InterPro" id="IPR015422">
    <property type="entry name" value="PyrdxlP-dep_Trfase_small"/>
</dbReference>
<evidence type="ECO:0000313" key="8">
    <source>
        <dbReference type="Proteomes" id="UP000503462"/>
    </source>
</evidence>
<sequence>MLSNRANESRLPLPTSECLTTARLRLISSLPKTGHGLDHVRQHLNGDVAPALSLSSQSSTYYGFVTGGATEAAKFADHLCVEYDQNVQVHLPRETVATDVEDCALRMLLQLAGLDPQSWQHRTFTTGATASNVLGLALGRQSALASLSSRKGTRPPNVAEDGIFAVMQQAGVESVQILTTVAHSSLRKAASIVGLGRAAVIDVGREGEAHRFDFTRLADLLSRAKTASVVAVSYSEVNTGLYATSGAEMSQIRKLCDQYGAWLHVDAAFGLLARVLPETLEFEKLLDGAAGLELADSITGDAHKLLNVPYDCGFFFSKCLDIATEVCQNPNAAYLSSSVVATIPSPLNIGIENSRRFRALPVYATLVAYGKEGYSEMMQRQVKLARLIAEFILDSPGYELLPESSSSRNDRLRSIYMVVLFRAKDEELNRALVQRINDTRKIYVSGTAWDGRPAARFAVANWQADAQRDLPIIKEVLNAQL</sequence>
<dbReference type="OrthoDB" id="2161780at2759"/>
<dbReference type="GO" id="GO:0005737">
    <property type="term" value="C:cytoplasm"/>
    <property type="evidence" value="ECO:0007669"/>
    <property type="project" value="TreeGrafter"/>
</dbReference>
<evidence type="ECO:0000256" key="5">
    <source>
        <dbReference type="PIRSR" id="PIRSR602129-50"/>
    </source>
</evidence>
<dbReference type="AlphaFoldDB" id="A0A6H0XZM8"/>
<dbReference type="InterPro" id="IPR015421">
    <property type="entry name" value="PyrdxlP-dep_Trfase_major"/>
</dbReference>
<protein>
    <recommendedName>
        <fullName evidence="9">Tyrosine decarboxylase</fullName>
    </recommendedName>
</protein>
<evidence type="ECO:0008006" key="9">
    <source>
        <dbReference type="Google" id="ProtNLM"/>
    </source>
</evidence>
<dbReference type="SUPFAM" id="SSF53383">
    <property type="entry name" value="PLP-dependent transferases"/>
    <property type="match status" value="1"/>
</dbReference>
<dbReference type="PANTHER" id="PTHR11999">
    <property type="entry name" value="GROUP II PYRIDOXAL-5-PHOSPHATE DECARBOXYLASE"/>
    <property type="match status" value="1"/>
</dbReference>
<evidence type="ECO:0000256" key="2">
    <source>
        <dbReference type="ARBA" id="ARBA00009533"/>
    </source>
</evidence>
<dbReference type="InterPro" id="IPR010977">
    <property type="entry name" value="Aromatic_deC"/>
</dbReference>
<evidence type="ECO:0000256" key="3">
    <source>
        <dbReference type="ARBA" id="ARBA00022898"/>
    </source>
</evidence>
<keyword evidence="8" id="KW-1185">Reference proteome</keyword>
<organism evidence="7 8">
    <name type="scientific">Peltaster fructicola</name>
    <dbReference type="NCBI Taxonomy" id="286661"/>
    <lineage>
        <taxon>Eukaryota</taxon>
        <taxon>Fungi</taxon>
        <taxon>Dikarya</taxon>
        <taxon>Ascomycota</taxon>
        <taxon>Pezizomycotina</taxon>
        <taxon>Dothideomycetes</taxon>
        <taxon>Dothideomycetes incertae sedis</taxon>
        <taxon>Peltaster</taxon>
    </lineage>
</organism>
<evidence type="ECO:0000256" key="6">
    <source>
        <dbReference type="RuleBase" id="RU000382"/>
    </source>
</evidence>
<evidence type="ECO:0000256" key="4">
    <source>
        <dbReference type="ARBA" id="ARBA00023239"/>
    </source>
</evidence>
<dbReference type="Pfam" id="PF00282">
    <property type="entry name" value="Pyridoxal_deC"/>
    <property type="match status" value="1"/>
</dbReference>
<proteinExistence type="inferred from homology"/>
<comment type="cofactor">
    <cofactor evidence="1 5 6">
        <name>pyridoxal 5'-phosphate</name>
        <dbReference type="ChEBI" id="CHEBI:597326"/>
    </cofactor>
</comment>
<gene>
    <name evidence="7" type="ORF">AMS68_005653</name>
</gene>
<dbReference type="InterPro" id="IPR002129">
    <property type="entry name" value="PyrdxlP-dep_de-COase"/>
</dbReference>
<evidence type="ECO:0000256" key="1">
    <source>
        <dbReference type="ARBA" id="ARBA00001933"/>
    </source>
</evidence>
<dbReference type="PANTHER" id="PTHR11999:SF165">
    <property type="entry name" value="DECARBOXYLASE, PUTATIVE (AFU_ORTHOLOGUE AFUA_2G04980)-RELATED"/>
    <property type="match status" value="1"/>
</dbReference>
<accession>A0A6H0XZM8</accession>
<keyword evidence="3 5" id="KW-0663">Pyridoxal phosphate</keyword>
<feature type="modified residue" description="N6-(pyridoxal phosphate)lysine" evidence="5">
    <location>
        <position position="304"/>
    </location>
</feature>
<dbReference type="InterPro" id="IPR015424">
    <property type="entry name" value="PyrdxlP-dep_Trfase"/>
</dbReference>
<keyword evidence="4 6" id="KW-0456">Lyase</keyword>
<name>A0A6H0XZM8_9PEZI</name>
<evidence type="ECO:0000313" key="7">
    <source>
        <dbReference type="EMBL" id="QIX00136.1"/>
    </source>
</evidence>
<comment type="similarity">
    <text evidence="2 6">Belongs to the group II decarboxylase family.</text>
</comment>